<protein>
    <recommendedName>
        <fullName evidence="4">Phospholipase D/nuclease</fullName>
    </recommendedName>
</protein>
<dbReference type="Pfam" id="PF06087">
    <property type="entry name" value="Tyr-DNA_phospho"/>
    <property type="match status" value="1"/>
</dbReference>
<evidence type="ECO:0008006" key="4">
    <source>
        <dbReference type="Google" id="ProtNLM"/>
    </source>
</evidence>
<proteinExistence type="predicted"/>
<reference evidence="2 3" key="1">
    <citation type="journal article" date="2023" name="G3 (Bethesda)">
        <title>A chromosome-level genome assembly of Zasmidium syzygii isolated from banana leaves.</title>
        <authorList>
            <person name="van Westerhoven A.C."/>
            <person name="Mehrabi R."/>
            <person name="Talebi R."/>
            <person name="Steentjes M.B.F."/>
            <person name="Corcolon B."/>
            <person name="Chong P.A."/>
            <person name="Kema G.H.J."/>
            <person name="Seidl M.F."/>
        </authorList>
    </citation>
    <scope>NUCLEOTIDE SEQUENCE [LARGE SCALE GENOMIC DNA]</scope>
    <source>
        <strain evidence="2 3">P124</strain>
    </source>
</reference>
<evidence type="ECO:0000313" key="3">
    <source>
        <dbReference type="Proteomes" id="UP001305779"/>
    </source>
</evidence>
<feature type="compositionally biased region" description="Low complexity" evidence="1">
    <location>
        <begin position="20"/>
        <end position="36"/>
    </location>
</feature>
<feature type="region of interest" description="Disordered" evidence="1">
    <location>
        <begin position="553"/>
        <end position="572"/>
    </location>
</feature>
<keyword evidence="3" id="KW-1185">Reference proteome</keyword>
<gene>
    <name evidence="2" type="ORF">PRZ48_003668</name>
</gene>
<feature type="compositionally biased region" description="Acidic residues" evidence="1">
    <location>
        <begin position="557"/>
        <end position="572"/>
    </location>
</feature>
<dbReference type="Proteomes" id="UP001305779">
    <property type="component" value="Unassembled WGS sequence"/>
</dbReference>
<evidence type="ECO:0000256" key="1">
    <source>
        <dbReference type="SAM" id="MobiDB-lite"/>
    </source>
</evidence>
<dbReference type="InterPro" id="IPR003903">
    <property type="entry name" value="UIM_dom"/>
</dbReference>
<dbReference type="InterPro" id="IPR010347">
    <property type="entry name" value="Tdp1"/>
</dbReference>
<feature type="region of interest" description="Disordered" evidence="1">
    <location>
        <begin position="1"/>
        <end position="78"/>
    </location>
</feature>
<sequence length="608" mass="67626">MASHESDDEDMKAAIAMSLAESSKTSAASPSTAQSQGGIFGLDRKAMEQERLARAASRKRERSISPPASRKAPKVEEAELQETTITMNSGAMLKMFSSGVQQQQQNRKPAAANAAINAMKKEPWASKMKLEPEESTGIKTESLPSGSLKYPNGVVKRTWAFGHERTGHEVKIEEVLEASTLKTAVISAFQWDTDWLLPKLKTPLHGGKTKCVFIMHAKGDEERNKIREWASEAESFLRVCLPPMYEPIYCMHSKLMLLFHPDKLRIAIPTANLLNFDWGETGQMENSVWMIDLPRLPQGKKATVEDLTFFGKVLLNFVEAQRLHKDARDGLLGFDFTATKDMAFVHSIGGTHRGEQAERTGLLGLNRAVRELKLTTGDDLEIDFAASSIGQLNEKYLQGFHSSASGRDLNAQAASAKSKASADFFKKGGKKKAPALDVNQKLRIYFPTNETVKASTAGATGTVCLQRRYFEAKTFPRDIFRDYKSTRRGLLSHNKILCARGRGVAWLYVGSSNMSPSAWGYLPDPGKEKKITCRNWECGVLLPVARQKAVKVKQEVEGDDSETEVSDEESEPVDIVEMDAFKGIIDLPFQYPGDAYNGREPWYFTEEH</sequence>
<comment type="caution">
    <text evidence="2">The sequence shown here is derived from an EMBL/GenBank/DDBJ whole genome shotgun (WGS) entry which is preliminary data.</text>
</comment>
<dbReference type="EMBL" id="JAXOVC010000002">
    <property type="protein sequence ID" value="KAK4505703.1"/>
    <property type="molecule type" value="Genomic_DNA"/>
</dbReference>
<feature type="compositionally biased region" description="Basic and acidic residues" evidence="1">
    <location>
        <begin position="42"/>
        <end position="53"/>
    </location>
</feature>
<accession>A0ABR0EXW9</accession>
<feature type="region of interest" description="Disordered" evidence="1">
    <location>
        <begin position="123"/>
        <end position="144"/>
    </location>
</feature>
<dbReference type="SUPFAM" id="SSF56024">
    <property type="entry name" value="Phospholipase D/nuclease"/>
    <property type="match status" value="2"/>
</dbReference>
<dbReference type="PANTHER" id="PTHR12415:SF4">
    <property type="entry name" value="TYROSYL-DNA PHOSPHODIESTERASE DOMAIN-CONTAINING PROTEIN"/>
    <property type="match status" value="1"/>
</dbReference>
<dbReference type="PROSITE" id="PS50330">
    <property type="entry name" value="UIM"/>
    <property type="match status" value="1"/>
</dbReference>
<feature type="compositionally biased region" description="Acidic residues" evidence="1">
    <location>
        <begin position="1"/>
        <end position="10"/>
    </location>
</feature>
<name>A0ABR0EXW9_ZASCE</name>
<dbReference type="Gene3D" id="3.30.870.10">
    <property type="entry name" value="Endonuclease Chain A"/>
    <property type="match status" value="2"/>
</dbReference>
<evidence type="ECO:0000313" key="2">
    <source>
        <dbReference type="EMBL" id="KAK4505703.1"/>
    </source>
</evidence>
<dbReference type="CDD" id="cd09122">
    <property type="entry name" value="PLDc_Tdp1_1"/>
    <property type="match status" value="1"/>
</dbReference>
<organism evidence="2 3">
    <name type="scientific">Zasmidium cellare</name>
    <name type="common">Wine cellar mold</name>
    <name type="synonym">Racodium cellare</name>
    <dbReference type="NCBI Taxonomy" id="395010"/>
    <lineage>
        <taxon>Eukaryota</taxon>
        <taxon>Fungi</taxon>
        <taxon>Dikarya</taxon>
        <taxon>Ascomycota</taxon>
        <taxon>Pezizomycotina</taxon>
        <taxon>Dothideomycetes</taxon>
        <taxon>Dothideomycetidae</taxon>
        <taxon>Mycosphaerellales</taxon>
        <taxon>Mycosphaerellaceae</taxon>
        <taxon>Zasmidium</taxon>
    </lineage>
</organism>
<dbReference type="PANTHER" id="PTHR12415">
    <property type="entry name" value="TYROSYL-DNA PHOSPHODIESTERASE 1"/>
    <property type="match status" value="1"/>
</dbReference>
<feature type="compositionally biased region" description="Basic and acidic residues" evidence="1">
    <location>
        <begin position="123"/>
        <end position="132"/>
    </location>
</feature>